<comment type="similarity">
    <text evidence="2">Belongs to the type II topoisomerase GyrA/ParC subunit family.</text>
</comment>
<keyword evidence="6 7" id="KW-0413">Isomerase</keyword>
<dbReference type="InterPro" id="IPR050220">
    <property type="entry name" value="Type_II_DNA_Topoisomerases"/>
</dbReference>
<dbReference type="GO" id="GO:0009330">
    <property type="term" value="C:DNA topoisomerase type II (double strand cut, ATP-hydrolyzing) complex"/>
    <property type="evidence" value="ECO:0007669"/>
    <property type="project" value="TreeGrafter"/>
</dbReference>
<organism evidence="10">
    <name type="scientific">Thermodesulfobium narugense</name>
    <dbReference type="NCBI Taxonomy" id="184064"/>
    <lineage>
        <taxon>Bacteria</taxon>
        <taxon>Pseudomonadati</taxon>
        <taxon>Thermodesulfobiota</taxon>
        <taxon>Thermodesulfobiia</taxon>
        <taxon>Thermodesulfobiales</taxon>
        <taxon>Thermodesulfobiaceae</taxon>
        <taxon>Thermodesulfobium</taxon>
    </lineage>
</organism>
<keyword evidence="5 7" id="KW-0238">DNA-binding</keyword>
<feature type="domain" description="Topo IIA-type catalytic" evidence="9">
    <location>
        <begin position="29"/>
        <end position="494"/>
    </location>
</feature>
<dbReference type="SMART" id="SM00434">
    <property type="entry name" value="TOP4c"/>
    <property type="match status" value="1"/>
</dbReference>
<proteinExistence type="inferred from homology"/>
<reference evidence="10" key="1">
    <citation type="journal article" date="2020" name="mSystems">
        <title>Genome- and Community-Level Interaction Insights into Carbon Utilization and Element Cycling Functions of Hydrothermarchaeota in Hydrothermal Sediment.</title>
        <authorList>
            <person name="Zhou Z."/>
            <person name="Liu Y."/>
            <person name="Xu W."/>
            <person name="Pan J."/>
            <person name="Luo Z.H."/>
            <person name="Li M."/>
        </authorList>
    </citation>
    <scope>NUCLEOTIDE SEQUENCE [LARGE SCALE GENOMIC DNA]</scope>
    <source>
        <strain evidence="10">SpSt-1019</strain>
    </source>
</reference>
<evidence type="ECO:0000313" key="10">
    <source>
        <dbReference type="EMBL" id="HHI66115.1"/>
    </source>
</evidence>
<evidence type="ECO:0000256" key="5">
    <source>
        <dbReference type="ARBA" id="ARBA00023125"/>
    </source>
</evidence>
<dbReference type="GO" id="GO:0006265">
    <property type="term" value="P:DNA topological change"/>
    <property type="evidence" value="ECO:0007669"/>
    <property type="project" value="UniProtKB-UniRule"/>
</dbReference>
<dbReference type="InterPro" id="IPR002205">
    <property type="entry name" value="Topo_IIA_dom_A"/>
</dbReference>
<dbReference type="NCBIfam" id="NF004043">
    <property type="entry name" value="PRK05560.1"/>
    <property type="match status" value="1"/>
</dbReference>
<dbReference type="NCBIfam" id="NF004044">
    <property type="entry name" value="PRK05561.1"/>
    <property type="match status" value="1"/>
</dbReference>
<evidence type="ECO:0000256" key="1">
    <source>
        <dbReference type="ARBA" id="ARBA00000185"/>
    </source>
</evidence>
<evidence type="ECO:0000259" key="9">
    <source>
        <dbReference type="PROSITE" id="PS52040"/>
    </source>
</evidence>
<evidence type="ECO:0000256" key="8">
    <source>
        <dbReference type="SAM" id="Coils"/>
    </source>
</evidence>
<dbReference type="GO" id="GO:0005737">
    <property type="term" value="C:cytoplasm"/>
    <property type="evidence" value="ECO:0007669"/>
    <property type="project" value="TreeGrafter"/>
</dbReference>
<dbReference type="GO" id="GO:0005524">
    <property type="term" value="F:ATP binding"/>
    <property type="evidence" value="ECO:0007669"/>
    <property type="project" value="InterPro"/>
</dbReference>
<dbReference type="Gene3D" id="1.10.268.10">
    <property type="entry name" value="Topoisomerase, domain 3"/>
    <property type="match status" value="1"/>
</dbReference>
<dbReference type="PANTHER" id="PTHR43493:SF5">
    <property type="entry name" value="DNA GYRASE SUBUNIT A, CHLOROPLASTIC_MITOCHONDRIAL"/>
    <property type="match status" value="1"/>
</dbReference>
<dbReference type="InterPro" id="IPR006691">
    <property type="entry name" value="GyrA/parC_rep"/>
</dbReference>
<evidence type="ECO:0000256" key="7">
    <source>
        <dbReference type="PROSITE-ProRule" id="PRU01384"/>
    </source>
</evidence>
<dbReference type="FunFam" id="3.90.199.10:FF:000001">
    <property type="entry name" value="DNA gyrase subunit A"/>
    <property type="match status" value="1"/>
</dbReference>
<dbReference type="FunFam" id="3.30.1360.40:FF:000002">
    <property type="entry name" value="DNA gyrase subunit A"/>
    <property type="match status" value="1"/>
</dbReference>
<name>A0A7C5KHT7_9BACT</name>
<accession>A0A7C5KHT7</accession>
<keyword evidence="8" id="KW-0175">Coiled coil</keyword>
<dbReference type="AlphaFoldDB" id="A0A7C5KHT7"/>
<dbReference type="SUPFAM" id="SSF56719">
    <property type="entry name" value="Type II DNA topoisomerase"/>
    <property type="match status" value="1"/>
</dbReference>
<dbReference type="EC" id="5.6.2.2" evidence="3"/>
<dbReference type="Pfam" id="PF03989">
    <property type="entry name" value="DNA_gyraseA_C"/>
    <property type="match status" value="6"/>
</dbReference>
<gene>
    <name evidence="10" type="primary">gyrA</name>
    <name evidence="10" type="ORF">ENL70_06175</name>
</gene>
<dbReference type="InterPro" id="IPR013760">
    <property type="entry name" value="Topo_IIA-like_dom_sf"/>
</dbReference>
<feature type="coiled-coil region" evidence="8">
    <location>
        <begin position="434"/>
        <end position="478"/>
    </location>
</feature>
<dbReference type="GO" id="GO:0003918">
    <property type="term" value="F:DNA topoisomerase type II (double strand cut, ATP-hydrolyzing) activity"/>
    <property type="evidence" value="ECO:0007669"/>
    <property type="project" value="UniProtKB-EC"/>
</dbReference>
<dbReference type="Gene3D" id="3.90.199.10">
    <property type="entry name" value="Topoisomerase II, domain 5"/>
    <property type="match status" value="1"/>
</dbReference>
<comment type="caution">
    <text evidence="10">The sequence shown here is derived from an EMBL/GenBank/DDBJ whole genome shotgun (WGS) entry which is preliminary data.</text>
</comment>
<dbReference type="NCBIfam" id="TIGR01063">
    <property type="entry name" value="gyrA"/>
    <property type="match status" value="1"/>
</dbReference>
<dbReference type="Pfam" id="PF00521">
    <property type="entry name" value="DNA_topoisoIV"/>
    <property type="match status" value="1"/>
</dbReference>
<dbReference type="Gene3D" id="2.120.10.90">
    <property type="entry name" value="DNA gyrase/topoisomerase IV, subunit A, C-terminal"/>
    <property type="match status" value="1"/>
</dbReference>
<protein>
    <recommendedName>
        <fullName evidence="3">DNA topoisomerase (ATP-hydrolyzing)</fullName>
        <ecNumber evidence="3">5.6.2.2</ecNumber>
    </recommendedName>
</protein>
<evidence type="ECO:0000256" key="6">
    <source>
        <dbReference type="ARBA" id="ARBA00023235"/>
    </source>
</evidence>
<dbReference type="PROSITE" id="PS52040">
    <property type="entry name" value="TOPO_IIA"/>
    <property type="match status" value="1"/>
</dbReference>
<keyword evidence="4 7" id="KW-0799">Topoisomerase</keyword>
<comment type="catalytic activity">
    <reaction evidence="1 7">
        <text>ATP-dependent breakage, passage and rejoining of double-stranded DNA.</text>
        <dbReference type="EC" id="5.6.2.2"/>
    </reaction>
</comment>
<dbReference type="CDD" id="cd00187">
    <property type="entry name" value="TOP4c"/>
    <property type="match status" value="1"/>
</dbReference>
<dbReference type="InterPro" id="IPR035516">
    <property type="entry name" value="Gyrase/topoIV_suA_C"/>
</dbReference>
<evidence type="ECO:0000256" key="2">
    <source>
        <dbReference type="ARBA" id="ARBA00008263"/>
    </source>
</evidence>
<dbReference type="EMBL" id="DRUY01000205">
    <property type="protein sequence ID" value="HHI66115.1"/>
    <property type="molecule type" value="Genomic_DNA"/>
</dbReference>
<dbReference type="Gene3D" id="3.30.1360.40">
    <property type="match status" value="1"/>
</dbReference>
<feature type="active site" description="O-(5'-phospho-DNA)-tyrosine intermediate" evidence="7">
    <location>
        <position position="117"/>
    </location>
</feature>
<dbReference type="SUPFAM" id="SSF101904">
    <property type="entry name" value="GyrA/ParC C-terminal domain-like"/>
    <property type="match status" value="1"/>
</dbReference>
<dbReference type="GO" id="GO:0003677">
    <property type="term" value="F:DNA binding"/>
    <property type="evidence" value="ECO:0007669"/>
    <property type="project" value="UniProtKB-UniRule"/>
</dbReference>
<dbReference type="InterPro" id="IPR013757">
    <property type="entry name" value="Topo_IIA_A_a_sf"/>
</dbReference>
<sequence length="804" mass="90295">MSEITRIVEEEIKDSYLDYAMSVIIGRAIPDIRDGLKPVQRRIIYAMSEMGMTYDKPHKKCARVVGEVLGKFHPHGDTAVYDTLVRMAQDFTYRYPLIDGHGNFGSLDGDSAAAMRYTEARLAKISNALISEMSYNIVPMQDNFDGSLKEPEVLPAKFPQLLANGASGIAVGMATSIPPHNLGELIDALLLILRNPQVAEEELLKVLPGPDFPTGGIIVGRNGIREYFLTGKGKIVLRGKYEIETSPKNSKLVIKEIPYSVNKAILVEKIDQLIKEKRLDGVSEVRDESGREGIRVVLELKKGVNLDKIVNKLYKHTTLQITFGVIMLSLVSGVPKVLPIKDVLLHFLTFRKDIQRKRLEKVLEDLKKRLVLLDALSRALERIDEVIEIIKKSLNPAEAKQTLCKFLQITEEGAQGILDLRLQRLTSLEREKILKDLEKTLSEIKETEFALNDEERFLKILEEELIEIKSNFADKRRTEISLDFEEEDIVEEDIPEGEVIVTISKLGFIKRMRKDVFERQNKGGKGIDGIQKSSAIQDRIQASIVLSNRDRILFISSKGRAYTLLAYSIPEFSRTARGTGIANILPLSEDEKINFMVQIKEDEVKKNIILATSMGYLKKIKLQNIISKRRNGVIAIRLNDSESVVGACMVCDDKFLLYSSNGFATLVNLKDLRNMSNNSHGVIGMRLSKDDKLLGIVPNSQYFIVIDKDGNGKKVSSDNFTSHKRGTKGVRVSKTKLATILNYKEGMDLIIYTEKGKVIRIDIDSVKQLSKNAKGIKLQKLDGTDKVLDATIVRPNTDPVEDNL</sequence>
<dbReference type="PANTHER" id="PTHR43493">
    <property type="entry name" value="DNA GYRASE/TOPOISOMERASE SUBUNIT A"/>
    <property type="match status" value="1"/>
</dbReference>
<evidence type="ECO:0000256" key="4">
    <source>
        <dbReference type="ARBA" id="ARBA00023029"/>
    </source>
</evidence>
<dbReference type="InterPro" id="IPR013758">
    <property type="entry name" value="Topo_IIA_A/C_ab"/>
</dbReference>
<evidence type="ECO:0000256" key="3">
    <source>
        <dbReference type="ARBA" id="ARBA00012895"/>
    </source>
</evidence>